<organism evidence="2 3">
    <name type="scientific">Xenorhabdus beddingii</name>
    <dbReference type="NCBI Taxonomy" id="40578"/>
    <lineage>
        <taxon>Bacteria</taxon>
        <taxon>Pseudomonadati</taxon>
        <taxon>Pseudomonadota</taxon>
        <taxon>Gammaproteobacteria</taxon>
        <taxon>Enterobacterales</taxon>
        <taxon>Morganellaceae</taxon>
        <taxon>Xenorhabdus</taxon>
    </lineage>
</organism>
<feature type="transmembrane region" description="Helical" evidence="1">
    <location>
        <begin position="238"/>
        <end position="258"/>
    </location>
</feature>
<dbReference type="EMBL" id="MUBK01000008">
    <property type="protein sequence ID" value="OTA20527.1"/>
    <property type="molecule type" value="Genomic_DNA"/>
</dbReference>
<feature type="transmembrane region" description="Helical" evidence="1">
    <location>
        <begin position="212"/>
        <end position="232"/>
    </location>
</feature>
<reference evidence="2 3" key="1">
    <citation type="submission" date="2017-01" db="EMBL/GenBank/DDBJ databases">
        <title>Deconstructing symbiosis and pathogenesis requirements using a combined genomic-metabolomic approach.</title>
        <authorList>
            <person name="Tobias N.J."/>
            <person name="Wolff H."/>
            <person name="Djahanschiri B."/>
            <person name="Ebersberger I."/>
            <person name="Bode H.B."/>
        </authorList>
    </citation>
    <scope>NUCLEOTIDE SEQUENCE [LARGE SCALE GENOMIC DNA]</scope>
    <source>
        <strain evidence="2 3">DSM 4764</strain>
    </source>
</reference>
<dbReference type="Proteomes" id="UP000194204">
    <property type="component" value="Unassembled WGS sequence"/>
</dbReference>
<keyword evidence="1" id="KW-0812">Transmembrane</keyword>
<dbReference type="OrthoDB" id="6442360at2"/>
<dbReference type="STRING" id="40578.Xbed_01331"/>
<comment type="caution">
    <text evidence="2">The sequence shown here is derived from an EMBL/GenBank/DDBJ whole genome shotgun (WGS) entry which is preliminary data.</text>
</comment>
<keyword evidence="3" id="KW-1185">Reference proteome</keyword>
<evidence type="ECO:0000313" key="3">
    <source>
        <dbReference type="Proteomes" id="UP000194204"/>
    </source>
</evidence>
<keyword evidence="1" id="KW-0472">Membrane</keyword>
<proteinExistence type="predicted"/>
<name>A0A1Y2SN99_9GAMM</name>
<evidence type="ECO:0000313" key="2">
    <source>
        <dbReference type="EMBL" id="OTA20527.1"/>
    </source>
</evidence>
<protein>
    <submittedName>
        <fullName evidence="2">Membrane protein</fullName>
    </submittedName>
</protein>
<evidence type="ECO:0000256" key="1">
    <source>
        <dbReference type="SAM" id="Phobius"/>
    </source>
</evidence>
<accession>A0A1Y2SN99</accession>
<sequence>MSRRDFEEAFIDQFMVVDNGTIKPLSYTKDYRRKNFSEIERKYSNALSDVVKKMCDDEEYYVVLTHSDLVDAVKYSCGSNPNSSWKDSLFSVADTVTTYAGNVLDSYAFMRLANELSSNFGVRVTEYVNRYGNRMVKLTGHAGVRRFLTATKYRADHWKVIDIGIGTQAMREGIATVSRRVIIVSALYRSAELLFRDENDIYDFFGNITMDVAKTAVGALVGLGVVVGATIALGAGAFALGVAVVALAVGLFTTWVLSELDDRYKISKKLINYMREKELAEADKLDYRKQPFGYPYPRIK</sequence>
<dbReference type="AlphaFoldDB" id="A0A1Y2SN99"/>
<gene>
    <name evidence="2" type="ORF">Xbed_01331</name>
</gene>
<keyword evidence="1" id="KW-1133">Transmembrane helix</keyword>
<dbReference type="RefSeq" id="WP_086112117.1">
    <property type="nucleotide sequence ID" value="NZ_CAWNHF010000189.1"/>
</dbReference>